<dbReference type="Pfam" id="PF01565">
    <property type="entry name" value="FAD_binding_4"/>
    <property type="match status" value="1"/>
</dbReference>
<sequence length="179" mass="18097">VAAVLAACDEAQVPVTPAAGRSGVCGGAIPVFGGVGLDLTGLAGIRSVDDTSLLVEVAAGTWGDDLEAALAADHGLTVGHWPQSMAISTVGGWVACRGAGQYSTRYGKIEDIVAGLEVVLADGRVVRTGGRAPRSATGPDLTQVFVGSEGTLGVVTAVRLRAHPTPPADGRRGWAWPDF</sequence>
<dbReference type="Gene3D" id="3.30.465.10">
    <property type="match status" value="1"/>
</dbReference>
<name>A0ABW9QVD1_9ACTN</name>
<evidence type="ECO:0000313" key="3">
    <source>
        <dbReference type="EMBL" id="MST33515.1"/>
    </source>
</evidence>
<dbReference type="InterPro" id="IPR016169">
    <property type="entry name" value="FAD-bd_PCMH_sub2"/>
</dbReference>
<organism evidence="3 4">
    <name type="scientific">Acidiferrimicrobium australe</name>
    <dbReference type="NCBI Taxonomy" id="2664430"/>
    <lineage>
        <taxon>Bacteria</taxon>
        <taxon>Bacillati</taxon>
        <taxon>Actinomycetota</taxon>
        <taxon>Acidimicrobiia</taxon>
        <taxon>Acidimicrobiales</taxon>
        <taxon>Acidimicrobiaceae</taxon>
        <taxon>Acidiferrimicrobium</taxon>
    </lineage>
</organism>
<feature type="non-terminal residue" evidence="3">
    <location>
        <position position="179"/>
    </location>
</feature>
<reference evidence="3 4" key="1">
    <citation type="submission" date="2019-11" db="EMBL/GenBank/DDBJ databases">
        <title>Acidiferrimicrobium australis gen. nov., sp. nov., an acidophilic and obligately heterotrophic, member of the Actinobacteria that catalyses dissimilatory oxido- reduction of iron isolated from metal-rich acidic water in Chile.</title>
        <authorList>
            <person name="Gonzalez D."/>
            <person name="Huber K."/>
            <person name="Hedrich S."/>
            <person name="Rojas-Villalobos C."/>
            <person name="Quatrini R."/>
            <person name="Dinamarca M.A."/>
            <person name="Schwarz A."/>
            <person name="Canales C."/>
            <person name="Nancucheo I."/>
        </authorList>
    </citation>
    <scope>NUCLEOTIDE SEQUENCE [LARGE SCALE GENOMIC DNA]</scope>
    <source>
        <strain evidence="3 4">USS-CCA1</strain>
    </source>
</reference>
<gene>
    <name evidence="3" type="ORF">GHK86_12395</name>
</gene>
<feature type="non-terminal residue" evidence="3">
    <location>
        <position position="1"/>
    </location>
</feature>
<evidence type="ECO:0000259" key="2">
    <source>
        <dbReference type="PROSITE" id="PS51387"/>
    </source>
</evidence>
<dbReference type="PANTHER" id="PTHR11748:SF111">
    <property type="entry name" value="D-LACTATE DEHYDROGENASE, MITOCHONDRIAL-RELATED"/>
    <property type="match status" value="1"/>
</dbReference>
<feature type="domain" description="FAD-binding PCMH-type" evidence="2">
    <location>
        <begin position="1"/>
        <end position="165"/>
    </location>
</feature>
<dbReference type="SUPFAM" id="SSF56176">
    <property type="entry name" value="FAD-binding/transporter-associated domain-like"/>
    <property type="match status" value="1"/>
</dbReference>
<accession>A0ABW9QVD1</accession>
<comment type="caution">
    <text evidence="3">The sequence shown here is derived from an EMBL/GenBank/DDBJ whole genome shotgun (WGS) entry which is preliminary data.</text>
</comment>
<keyword evidence="4" id="KW-1185">Reference proteome</keyword>
<dbReference type="Proteomes" id="UP000437736">
    <property type="component" value="Unassembled WGS sequence"/>
</dbReference>
<dbReference type="EMBL" id="WJHE01000622">
    <property type="protein sequence ID" value="MST33515.1"/>
    <property type="molecule type" value="Genomic_DNA"/>
</dbReference>
<dbReference type="InterPro" id="IPR006094">
    <property type="entry name" value="Oxid_FAD_bind_N"/>
</dbReference>
<proteinExistence type="inferred from homology"/>
<dbReference type="PROSITE" id="PS51387">
    <property type="entry name" value="FAD_PCMH"/>
    <property type="match status" value="1"/>
</dbReference>
<comment type="similarity">
    <text evidence="1">Belongs to the FAD-binding oxidoreductase/transferase type 4 family.</text>
</comment>
<evidence type="ECO:0000256" key="1">
    <source>
        <dbReference type="ARBA" id="ARBA00008000"/>
    </source>
</evidence>
<dbReference type="InterPro" id="IPR016166">
    <property type="entry name" value="FAD-bd_PCMH"/>
</dbReference>
<protein>
    <submittedName>
        <fullName evidence="3">FAD-binding protein</fullName>
    </submittedName>
</protein>
<evidence type="ECO:0000313" key="4">
    <source>
        <dbReference type="Proteomes" id="UP000437736"/>
    </source>
</evidence>
<dbReference type="InterPro" id="IPR036318">
    <property type="entry name" value="FAD-bd_PCMH-like_sf"/>
</dbReference>
<dbReference type="PANTHER" id="PTHR11748">
    <property type="entry name" value="D-LACTATE DEHYDROGENASE"/>
    <property type="match status" value="1"/>
</dbReference>